<dbReference type="EMBL" id="BPLQ01000435">
    <property type="protein sequence ID" value="GIX71326.1"/>
    <property type="molecule type" value="Genomic_DNA"/>
</dbReference>
<comment type="caution">
    <text evidence="2">The sequence shown here is derived from an EMBL/GenBank/DDBJ whole genome shotgun (WGS) entry which is preliminary data.</text>
</comment>
<accession>A0AAV4MG04</accession>
<organism evidence="2 3">
    <name type="scientific">Caerostris darwini</name>
    <dbReference type="NCBI Taxonomy" id="1538125"/>
    <lineage>
        <taxon>Eukaryota</taxon>
        <taxon>Metazoa</taxon>
        <taxon>Ecdysozoa</taxon>
        <taxon>Arthropoda</taxon>
        <taxon>Chelicerata</taxon>
        <taxon>Arachnida</taxon>
        <taxon>Araneae</taxon>
        <taxon>Araneomorphae</taxon>
        <taxon>Entelegynae</taxon>
        <taxon>Araneoidea</taxon>
        <taxon>Araneidae</taxon>
        <taxon>Caerostris</taxon>
    </lineage>
</organism>
<reference evidence="2 3" key="1">
    <citation type="submission" date="2021-06" db="EMBL/GenBank/DDBJ databases">
        <title>Caerostris darwini draft genome.</title>
        <authorList>
            <person name="Kono N."/>
            <person name="Arakawa K."/>
        </authorList>
    </citation>
    <scope>NUCLEOTIDE SEQUENCE [LARGE SCALE GENOMIC DNA]</scope>
</reference>
<evidence type="ECO:0000313" key="2">
    <source>
        <dbReference type="EMBL" id="GIX71326.1"/>
    </source>
</evidence>
<dbReference type="InterPro" id="IPR032675">
    <property type="entry name" value="LRR_dom_sf"/>
</dbReference>
<protein>
    <recommendedName>
        <fullName evidence="1">F-box domain-containing protein</fullName>
    </recommendedName>
</protein>
<feature type="domain" description="F-box" evidence="1">
    <location>
        <begin position="22"/>
        <end position="51"/>
    </location>
</feature>
<dbReference type="Gene3D" id="3.80.10.10">
    <property type="entry name" value="Ribonuclease Inhibitor"/>
    <property type="match status" value="1"/>
</dbReference>
<sequence length="166" mass="18589">MAGENNEDDTRPFLLKLPWIDVLFCQVFSRLSPREIFNLRAVNKELYSLVSEYLKGSNVLNFSSVARFVTLEAFKIYTQDSHSLKIINLSNCKWLYSDALNPVLEANKNLLHLNISNCISVSNSSLQVLANNASELKVLDLSNCHWPSSGAIISIALNCHSLNSLT</sequence>
<name>A0AAV4MG04_9ARAC</name>
<dbReference type="CDD" id="cd22126">
    <property type="entry name" value="F-box_FBXL15"/>
    <property type="match status" value="1"/>
</dbReference>
<dbReference type="InterPro" id="IPR036047">
    <property type="entry name" value="F-box-like_dom_sf"/>
</dbReference>
<dbReference type="Pfam" id="PF00646">
    <property type="entry name" value="F-box"/>
    <property type="match status" value="1"/>
</dbReference>
<evidence type="ECO:0000313" key="3">
    <source>
        <dbReference type="Proteomes" id="UP001054837"/>
    </source>
</evidence>
<dbReference type="SUPFAM" id="SSF52047">
    <property type="entry name" value="RNI-like"/>
    <property type="match status" value="1"/>
</dbReference>
<dbReference type="InterPro" id="IPR001810">
    <property type="entry name" value="F-box_dom"/>
</dbReference>
<keyword evidence="3" id="KW-1185">Reference proteome</keyword>
<dbReference type="Proteomes" id="UP001054837">
    <property type="component" value="Unassembled WGS sequence"/>
</dbReference>
<proteinExistence type="predicted"/>
<gene>
    <name evidence="2" type="primary">fbxl15</name>
    <name evidence="2" type="ORF">CDAR_390031</name>
</gene>
<dbReference type="SUPFAM" id="SSF81383">
    <property type="entry name" value="F-box domain"/>
    <property type="match status" value="1"/>
</dbReference>
<dbReference type="AlphaFoldDB" id="A0AAV4MG04"/>
<evidence type="ECO:0000259" key="1">
    <source>
        <dbReference type="Pfam" id="PF00646"/>
    </source>
</evidence>